<dbReference type="GO" id="GO:0006355">
    <property type="term" value="P:regulation of DNA-templated transcription"/>
    <property type="evidence" value="ECO:0007669"/>
    <property type="project" value="InterPro"/>
</dbReference>
<dbReference type="Proteomes" id="UP000253970">
    <property type="component" value="Unassembled WGS sequence"/>
</dbReference>
<feature type="transmembrane region" description="Helical" evidence="5">
    <location>
        <begin position="70"/>
        <end position="89"/>
    </location>
</feature>
<feature type="transmembrane region" description="Helical" evidence="5">
    <location>
        <begin position="127"/>
        <end position="148"/>
    </location>
</feature>
<feature type="transmembrane region" description="Helical" evidence="5">
    <location>
        <begin position="36"/>
        <end position="58"/>
    </location>
</feature>
<feature type="transmembrane region" description="Helical" evidence="5">
    <location>
        <begin position="160"/>
        <end position="177"/>
    </location>
</feature>
<evidence type="ECO:0000259" key="6">
    <source>
        <dbReference type="PROSITE" id="PS50043"/>
    </source>
</evidence>
<dbReference type="CDD" id="cd06170">
    <property type="entry name" value="LuxR_C_like"/>
    <property type="match status" value="1"/>
</dbReference>
<keyword evidence="5" id="KW-0472">Membrane</keyword>
<dbReference type="InterPro" id="IPR000792">
    <property type="entry name" value="Tscrpt_reg_LuxR_C"/>
</dbReference>
<dbReference type="PROSITE" id="PS50043">
    <property type="entry name" value="HTH_LUXR_2"/>
    <property type="match status" value="1"/>
</dbReference>
<feature type="transmembrane region" description="Helical" evidence="5">
    <location>
        <begin position="101"/>
        <end position="121"/>
    </location>
</feature>
<evidence type="ECO:0000256" key="3">
    <source>
        <dbReference type="ARBA" id="ARBA00023163"/>
    </source>
</evidence>
<dbReference type="PANTHER" id="PTHR44688">
    <property type="entry name" value="DNA-BINDING TRANSCRIPTIONAL ACTIVATOR DEVR_DOSR"/>
    <property type="match status" value="1"/>
</dbReference>
<dbReference type="AlphaFoldDB" id="A0A369ML21"/>
<keyword evidence="3" id="KW-0804">Transcription</keyword>
<dbReference type="GO" id="GO:0003677">
    <property type="term" value="F:DNA binding"/>
    <property type="evidence" value="ECO:0007669"/>
    <property type="project" value="UniProtKB-KW"/>
</dbReference>
<dbReference type="InterPro" id="IPR036388">
    <property type="entry name" value="WH-like_DNA-bd_sf"/>
</dbReference>
<feature type="transmembrane region" description="Helical" evidence="5">
    <location>
        <begin position="249"/>
        <end position="265"/>
    </location>
</feature>
<keyword evidence="5" id="KW-0812">Transmembrane</keyword>
<organism evidence="7 8">
    <name type="scientific">Eggerthella lenta</name>
    <name type="common">Eubacterium lentum</name>
    <dbReference type="NCBI Taxonomy" id="84112"/>
    <lineage>
        <taxon>Bacteria</taxon>
        <taxon>Bacillati</taxon>
        <taxon>Actinomycetota</taxon>
        <taxon>Coriobacteriia</taxon>
        <taxon>Eggerthellales</taxon>
        <taxon>Eggerthellaceae</taxon>
        <taxon>Eggerthella</taxon>
    </lineage>
</organism>
<reference evidence="7 8" key="1">
    <citation type="journal article" date="2018" name="Elife">
        <title>Discovery and characterization of a prevalent human gut bacterial enzyme sufficient for the inactivation of a family of plant toxins.</title>
        <authorList>
            <person name="Koppel N."/>
            <person name="Bisanz J.E."/>
            <person name="Pandelia M.E."/>
            <person name="Turnbaugh P.J."/>
            <person name="Balskus E.P."/>
        </authorList>
    </citation>
    <scope>NUCLEOTIDE SEQUENCE [LARGE SCALE GENOMIC DNA]</scope>
    <source>
        <strain evidence="7 8">W1 BHI 6</strain>
    </source>
</reference>
<feature type="domain" description="HTH luxR-type" evidence="6">
    <location>
        <begin position="413"/>
        <end position="478"/>
    </location>
</feature>
<protein>
    <recommendedName>
        <fullName evidence="6">HTH luxR-type domain-containing protein</fullName>
    </recommendedName>
</protein>
<keyword evidence="1" id="KW-0805">Transcription regulation</keyword>
<name>A0A369ML21_EGGLN</name>
<feature type="transmembrane region" description="Helical" evidence="5">
    <location>
        <begin position="320"/>
        <end position="342"/>
    </location>
</feature>
<gene>
    <name evidence="7" type="ORF">C1875_00660</name>
</gene>
<dbReference type="Gene3D" id="1.10.10.10">
    <property type="entry name" value="Winged helix-like DNA-binding domain superfamily/Winged helix DNA-binding domain"/>
    <property type="match status" value="1"/>
</dbReference>
<feature type="transmembrane region" description="Helical" evidence="5">
    <location>
        <begin position="297"/>
        <end position="313"/>
    </location>
</feature>
<evidence type="ECO:0000256" key="1">
    <source>
        <dbReference type="ARBA" id="ARBA00023015"/>
    </source>
</evidence>
<evidence type="ECO:0000313" key="8">
    <source>
        <dbReference type="Proteomes" id="UP000253970"/>
    </source>
</evidence>
<feature type="transmembrane region" description="Helical" evidence="5">
    <location>
        <begin position="183"/>
        <end position="202"/>
    </location>
</feature>
<dbReference type="EMBL" id="PPTU01000001">
    <property type="protein sequence ID" value="RDB73396.1"/>
    <property type="molecule type" value="Genomic_DNA"/>
</dbReference>
<dbReference type="PANTHER" id="PTHR44688:SF16">
    <property type="entry name" value="DNA-BINDING TRANSCRIPTIONAL ACTIVATOR DEVR_DOSR"/>
    <property type="match status" value="1"/>
</dbReference>
<evidence type="ECO:0000256" key="5">
    <source>
        <dbReference type="SAM" id="Phobius"/>
    </source>
</evidence>
<proteinExistence type="predicted"/>
<evidence type="ECO:0000256" key="4">
    <source>
        <dbReference type="SAM" id="MobiDB-lite"/>
    </source>
</evidence>
<feature type="transmembrane region" description="Helical" evidence="5">
    <location>
        <begin position="223"/>
        <end position="243"/>
    </location>
</feature>
<sequence>MFICSGDNRRGEAESMEMERTSDELRRGADAAVDPYSVFSWALPVSPLVASSLSVLSYTLSPAVGPYEGGFYLAFFSAALAGFLSAMLASRASRAVSKVLCVIDALVLECAFVFFMLGWPTTQPPSGFTWAGVVMTGFSAASMLMLWLPYRPSSTMRAEMLGFAVALFAGFLIRIVQGVFPPLMLGLLFPPAAAIPLFFVLGRALQPKVGFPPENPSCPTGRAAPLAVLFAIVGMGMGLIGHGTHNADYSAGLLAVLLIAASFCRGRSPSSVVSYAAPALMVAGLCLWLLPESGAPFAVYLAGCGSFAVYLLCAVRGNALLAGALLGAATACCLVGIGMQRVLVEVFSVDPSSLVVALIMAVAAVEAVCGMLGLEDCSRLFDRMSVAGERATGKGSRAEPERGRPSSADDVARMFEEYRLSSRELDVASYLLENRSVGYICSSLGLSQSTVKTHIRHIYGKMDIHSKDELQLIADRLKTGNHP</sequence>
<dbReference type="Pfam" id="PF00196">
    <property type="entry name" value="GerE"/>
    <property type="match status" value="1"/>
</dbReference>
<feature type="region of interest" description="Disordered" evidence="4">
    <location>
        <begin position="1"/>
        <end position="20"/>
    </location>
</feature>
<feature type="transmembrane region" description="Helical" evidence="5">
    <location>
        <begin position="354"/>
        <end position="374"/>
    </location>
</feature>
<comment type="caution">
    <text evidence="7">The sequence shown here is derived from an EMBL/GenBank/DDBJ whole genome shotgun (WGS) entry which is preliminary data.</text>
</comment>
<dbReference type="SUPFAM" id="SSF46894">
    <property type="entry name" value="C-terminal effector domain of the bipartite response regulators"/>
    <property type="match status" value="1"/>
</dbReference>
<keyword evidence="5" id="KW-1133">Transmembrane helix</keyword>
<evidence type="ECO:0000256" key="2">
    <source>
        <dbReference type="ARBA" id="ARBA00023125"/>
    </source>
</evidence>
<keyword evidence="2" id="KW-0238">DNA-binding</keyword>
<feature type="compositionally biased region" description="Basic and acidic residues" evidence="4">
    <location>
        <begin position="7"/>
        <end position="20"/>
    </location>
</feature>
<evidence type="ECO:0000313" key="7">
    <source>
        <dbReference type="EMBL" id="RDB73396.1"/>
    </source>
</evidence>
<feature type="transmembrane region" description="Helical" evidence="5">
    <location>
        <begin position="272"/>
        <end position="291"/>
    </location>
</feature>
<dbReference type="SMART" id="SM00421">
    <property type="entry name" value="HTH_LUXR"/>
    <property type="match status" value="1"/>
</dbReference>
<dbReference type="InterPro" id="IPR016032">
    <property type="entry name" value="Sig_transdc_resp-reg_C-effctor"/>
</dbReference>
<accession>A0A369ML21</accession>